<protein>
    <submittedName>
        <fullName evidence="2">T9SS type A sorting domain-containing protein</fullName>
    </submittedName>
</protein>
<evidence type="ECO:0000313" key="2">
    <source>
        <dbReference type="EMBL" id="TXK29682.1"/>
    </source>
</evidence>
<comment type="caution">
    <text evidence="2">The sequence shown here is derived from an EMBL/GenBank/DDBJ whole genome shotgun (WGS) entry which is preliminary data.</text>
</comment>
<reference evidence="2 3" key="1">
    <citation type="submission" date="2019-08" db="EMBL/GenBank/DDBJ databases">
        <authorList>
            <person name="Shi S."/>
        </authorList>
    </citation>
    <scope>NUCLEOTIDE SEQUENCE [LARGE SCALE GENOMIC DNA]</scope>
    <source>
        <strain evidence="2 3">GY10130</strain>
    </source>
</reference>
<dbReference type="AlphaFoldDB" id="A0A5C8J3M9"/>
<dbReference type="SUPFAM" id="SSF50965">
    <property type="entry name" value="Galactose oxidase, central domain"/>
    <property type="match status" value="1"/>
</dbReference>
<evidence type="ECO:0000256" key="1">
    <source>
        <dbReference type="SAM" id="SignalP"/>
    </source>
</evidence>
<feature type="chain" id="PRO_5022670325" evidence="1">
    <location>
        <begin position="25"/>
        <end position="481"/>
    </location>
</feature>
<proteinExistence type="predicted"/>
<dbReference type="InterPro" id="IPR011043">
    <property type="entry name" value="Gal_Oxase/kelch_b-propeller"/>
</dbReference>
<organism evidence="2 3">
    <name type="scientific">Pontibacter qinzhouensis</name>
    <dbReference type="NCBI Taxonomy" id="2603253"/>
    <lineage>
        <taxon>Bacteria</taxon>
        <taxon>Pseudomonadati</taxon>
        <taxon>Bacteroidota</taxon>
        <taxon>Cytophagia</taxon>
        <taxon>Cytophagales</taxon>
        <taxon>Hymenobacteraceae</taxon>
        <taxon>Pontibacter</taxon>
    </lineage>
</organism>
<dbReference type="EMBL" id="VRTY01000106">
    <property type="protein sequence ID" value="TXK29682.1"/>
    <property type="molecule type" value="Genomic_DNA"/>
</dbReference>
<dbReference type="OrthoDB" id="789014at2"/>
<dbReference type="InterPro" id="IPR026444">
    <property type="entry name" value="Secre_tail"/>
</dbReference>
<keyword evidence="3" id="KW-1185">Reference proteome</keyword>
<sequence length="481" mass="51704">MTKLITKLCCAFLLCCMFSSISQAQQWQILGSQSTDATPKPIGIIADSVLHISMAVSPQEVPYIAFVNTANDNKVSVMRYNAAGGWEAVGAAGISAGAAAATSIAIAAEGTPYLYYRDMTAANLSKGVVMKFNGTAWETVGNQATLQAEGATIDWPVIATNPEGIPFIAHRQTSHDTKPVNYRKFDAATGDWVSIGLFNWQNSNTPPEQHTIFFSNDGRLHWAGKDFSRSSVRIYSGEGEVWTRPGGTGNITTGANGATGTSHDNIPYLLYRESQAINRDNLTLWRFTGTGPLANGWELVGPANFSGNNVANANVAVTNDGTPLVAYETGGRSRAIMKSFNSTTNDWQNVAAPWGDTLSQGVADYTEMTKGPQGNIYVAFSDVALHGKPVVLQYKLGTTTSAAKELDKKADVQVYPNPSASSFRFTAAGKFSYTVYNNSGQVMERGQGMGESEFGTALRAGLYFVQLQTEVGNRTLKLLKQ</sequence>
<keyword evidence="1" id="KW-0732">Signal</keyword>
<dbReference type="Proteomes" id="UP000321926">
    <property type="component" value="Unassembled WGS sequence"/>
</dbReference>
<feature type="signal peptide" evidence="1">
    <location>
        <begin position="1"/>
        <end position="24"/>
    </location>
</feature>
<gene>
    <name evidence="2" type="ORF">FVR03_20375</name>
</gene>
<evidence type="ECO:0000313" key="3">
    <source>
        <dbReference type="Proteomes" id="UP000321926"/>
    </source>
</evidence>
<accession>A0A5C8J3M9</accession>
<dbReference type="NCBIfam" id="TIGR04183">
    <property type="entry name" value="Por_Secre_tail"/>
    <property type="match status" value="1"/>
</dbReference>
<name>A0A5C8J3M9_9BACT</name>